<dbReference type="Proteomes" id="UP000601055">
    <property type="component" value="Unassembled WGS sequence"/>
</dbReference>
<dbReference type="RefSeq" id="WP_182923780.1">
    <property type="nucleotide sequence ID" value="NZ_WNXD01000002.1"/>
</dbReference>
<dbReference type="EMBL" id="WNXD01000002">
    <property type="protein sequence ID" value="MBB2147160.1"/>
    <property type="molecule type" value="Genomic_DNA"/>
</dbReference>
<comment type="caution">
    <text evidence="1">The sequence shown here is derived from an EMBL/GenBank/DDBJ whole genome shotgun (WGS) entry which is preliminary data.</text>
</comment>
<sequence length="175" mass="20850">MIKDFLKNLFNRKNTNDLSNHKIPAGWYLTVSDLHEELRSGKRIQFGESELTWAREYERSLIPENYRFPRKGDLYQAKFDQEIDYITDWSAPYSGGGKAKIYVGEKFWVHTNPSDKKPIGAYLIPVNYKDLEERIIPFDDRTAFKYNGYYFYVRTNLINENFILDKTGFQKEKYI</sequence>
<accession>A0A923E1V5</accession>
<gene>
    <name evidence="1" type="ORF">GM921_16795</name>
</gene>
<dbReference type="AlphaFoldDB" id="A0A923E1V5"/>
<evidence type="ECO:0000313" key="1">
    <source>
        <dbReference type="EMBL" id="MBB2147160.1"/>
    </source>
</evidence>
<evidence type="ECO:0000313" key="2">
    <source>
        <dbReference type="Proteomes" id="UP000601055"/>
    </source>
</evidence>
<organism evidence="1 2">
    <name type="scientific">Pedobacter planticolens</name>
    <dbReference type="NCBI Taxonomy" id="2679964"/>
    <lineage>
        <taxon>Bacteria</taxon>
        <taxon>Pseudomonadati</taxon>
        <taxon>Bacteroidota</taxon>
        <taxon>Sphingobacteriia</taxon>
        <taxon>Sphingobacteriales</taxon>
        <taxon>Sphingobacteriaceae</taxon>
        <taxon>Pedobacter</taxon>
    </lineage>
</organism>
<keyword evidence="2" id="KW-1185">Reference proteome</keyword>
<protein>
    <submittedName>
        <fullName evidence="1">Uncharacterized protein</fullName>
    </submittedName>
</protein>
<reference evidence="1" key="1">
    <citation type="submission" date="2019-11" db="EMBL/GenBank/DDBJ databases">
        <title>Description of Pedobacter sp. LMG 31464T.</title>
        <authorList>
            <person name="Carlier A."/>
            <person name="Qi S."/>
            <person name="Vandamme P."/>
        </authorList>
    </citation>
    <scope>NUCLEOTIDE SEQUENCE</scope>
    <source>
        <strain evidence="1">LMG 31464</strain>
    </source>
</reference>
<proteinExistence type="predicted"/>
<name>A0A923E1V5_9SPHI</name>